<evidence type="ECO:0000313" key="1">
    <source>
        <dbReference type="WBParaSite" id="HNAJ_0000375501-mRNA-1"/>
    </source>
</evidence>
<organism evidence="1">
    <name type="scientific">Rodentolepis nana</name>
    <name type="common">Dwarf tapeworm</name>
    <name type="synonym">Hymenolepis nana</name>
    <dbReference type="NCBI Taxonomy" id="102285"/>
    <lineage>
        <taxon>Eukaryota</taxon>
        <taxon>Metazoa</taxon>
        <taxon>Spiralia</taxon>
        <taxon>Lophotrochozoa</taxon>
        <taxon>Platyhelminthes</taxon>
        <taxon>Cestoda</taxon>
        <taxon>Eucestoda</taxon>
        <taxon>Cyclophyllidea</taxon>
        <taxon>Hymenolepididae</taxon>
        <taxon>Rodentolepis</taxon>
    </lineage>
</organism>
<proteinExistence type="predicted"/>
<accession>A0A0R3T9L6</accession>
<dbReference type="AlphaFoldDB" id="A0A0R3T9L6"/>
<protein>
    <submittedName>
        <fullName evidence="1">Mediator complex subunit 30</fullName>
    </submittedName>
</protein>
<sequence length="55" mass="6420">LKYMVVIEDKFPCGQTDEEVKMKFDKLVKSASDIKEKIDILENLTKKLTTFLPEQ</sequence>
<reference evidence="1" key="1">
    <citation type="submission" date="2017-02" db="UniProtKB">
        <authorList>
            <consortium name="WormBaseParasite"/>
        </authorList>
    </citation>
    <scope>IDENTIFICATION</scope>
</reference>
<dbReference type="WBParaSite" id="HNAJ_0000375501-mRNA-1">
    <property type="protein sequence ID" value="HNAJ_0000375501-mRNA-1"/>
    <property type="gene ID" value="HNAJ_0000375501"/>
</dbReference>
<name>A0A0R3T9L6_RODNA</name>